<comment type="caution">
    <text evidence="2">The sequence shown here is derived from an EMBL/GenBank/DDBJ whole genome shotgun (WGS) entry which is preliminary data.</text>
</comment>
<evidence type="ECO:0000259" key="1">
    <source>
        <dbReference type="Pfam" id="PF16321"/>
    </source>
</evidence>
<dbReference type="RefSeq" id="WP_308717669.1">
    <property type="nucleotide sequence ID" value="NZ_JAVHUY010000056.1"/>
</dbReference>
<protein>
    <submittedName>
        <fullName evidence="2">Sigma 54 modulation/S30EA ribosomal C-terminal domain-containing protein</fullName>
    </submittedName>
</protein>
<gene>
    <name evidence="2" type="ORF">RB614_38600</name>
</gene>
<accession>A0ABU0ZTQ7</accession>
<keyword evidence="3" id="KW-1185">Reference proteome</keyword>
<dbReference type="PANTHER" id="PTHR33231">
    <property type="entry name" value="30S RIBOSOMAL PROTEIN"/>
    <property type="match status" value="1"/>
</dbReference>
<dbReference type="PANTHER" id="PTHR33231:SF1">
    <property type="entry name" value="30S RIBOSOMAL PROTEIN"/>
    <property type="match status" value="1"/>
</dbReference>
<name>A0ABU0ZTQ7_9ACTN</name>
<dbReference type="Pfam" id="PF16321">
    <property type="entry name" value="Ribosom_S30AE_C"/>
    <property type="match status" value="1"/>
</dbReference>
<dbReference type="EMBL" id="JAVHUY010000056">
    <property type="protein sequence ID" value="MDQ7910421.1"/>
    <property type="molecule type" value="Genomic_DNA"/>
</dbReference>
<proteinExistence type="predicted"/>
<organism evidence="2 3">
    <name type="scientific">Phytohabitans maris</name>
    <dbReference type="NCBI Taxonomy" id="3071409"/>
    <lineage>
        <taxon>Bacteria</taxon>
        <taxon>Bacillati</taxon>
        <taxon>Actinomycetota</taxon>
        <taxon>Actinomycetes</taxon>
        <taxon>Micromonosporales</taxon>
        <taxon>Micromonosporaceae</taxon>
    </lineage>
</organism>
<evidence type="ECO:0000313" key="3">
    <source>
        <dbReference type="Proteomes" id="UP001230908"/>
    </source>
</evidence>
<sequence>MLKARTVPGPAAGVDVRVRGRVAPGDLDRAAQAVGAVVSGYGLDLSAVRVRLSGAEPALVQVNLRVAGAPARIQIPGHSVRSAIAAAATRLDRQIGRLTTAWQPWPWPDPERRTLGFPGPGTVVRSKAYRLHVGMPCQAASFMNAMDYDVMMYTDAETGEDAIVYRAGPTGLCLCRQRSMHPPSLPVTLPLTVNPRKVPSLTVTRAAARLAEGWLPFVFFTDGATGRGNLLYRRYDGDLGLIAPAAGNRL</sequence>
<dbReference type="Gene3D" id="3.30.505.50">
    <property type="entry name" value="Sigma 54 modulation/S30EA ribosomal protein, C-terminal domain"/>
    <property type="match status" value="2"/>
</dbReference>
<feature type="domain" description="Sigma 54 modulation/S30EA ribosomal protein C-terminal" evidence="1">
    <location>
        <begin position="121"/>
        <end position="169"/>
    </location>
</feature>
<dbReference type="InterPro" id="IPR038416">
    <property type="entry name" value="Ribosom_S30AE_C_sf"/>
</dbReference>
<reference evidence="2 3" key="1">
    <citation type="submission" date="2023-08" db="EMBL/GenBank/DDBJ databases">
        <title>Phytohabitans sansha sp. nov., isolated from marine sediment.</title>
        <authorList>
            <person name="Zhao Y."/>
            <person name="Yi K."/>
        </authorList>
    </citation>
    <scope>NUCLEOTIDE SEQUENCE [LARGE SCALE GENOMIC DNA]</scope>
    <source>
        <strain evidence="2 3">ZYX-F-186</strain>
    </source>
</reference>
<dbReference type="Proteomes" id="UP001230908">
    <property type="component" value="Unassembled WGS sequence"/>
</dbReference>
<dbReference type="InterPro" id="IPR032528">
    <property type="entry name" value="Ribosom_S30AE_C"/>
</dbReference>
<dbReference type="InterPro" id="IPR050574">
    <property type="entry name" value="HPF/YfiA_ribosome-assoc"/>
</dbReference>
<evidence type="ECO:0000313" key="2">
    <source>
        <dbReference type="EMBL" id="MDQ7910421.1"/>
    </source>
</evidence>